<keyword evidence="2" id="KW-0347">Helicase</keyword>
<dbReference type="STRING" id="1123357.SAMN02745244_01158"/>
<evidence type="ECO:0000256" key="1">
    <source>
        <dbReference type="SAM" id="SignalP"/>
    </source>
</evidence>
<dbReference type="GO" id="GO:0004386">
    <property type="term" value="F:helicase activity"/>
    <property type="evidence" value="ECO:0007669"/>
    <property type="project" value="UniProtKB-KW"/>
</dbReference>
<accession>A0A1M6EB85</accession>
<dbReference type="EMBL" id="FQZG01000016">
    <property type="protein sequence ID" value="SHI82711.1"/>
    <property type="molecule type" value="Genomic_DNA"/>
</dbReference>
<evidence type="ECO:0000313" key="3">
    <source>
        <dbReference type="Proteomes" id="UP000184512"/>
    </source>
</evidence>
<keyword evidence="1" id="KW-0732">Signal</keyword>
<sequence>MRWRWSFTDAWAMTSAVVDAALALTANLLEGALAKVPEDQWFERESAWVAPRDLAAPLVAMANADGGVSVVGMHGGVLELSIRG</sequence>
<keyword evidence="2" id="KW-0067">ATP-binding</keyword>
<name>A0A1M6EB85_9ACTN</name>
<keyword evidence="3" id="KW-1185">Reference proteome</keyword>
<protein>
    <submittedName>
        <fullName evidence="2">ATP-dependent DNA helicase RecG</fullName>
    </submittedName>
</protein>
<feature type="chain" id="PRO_5039712436" evidence="1">
    <location>
        <begin position="21"/>
        <end position="84"/>
    </location>
</feature>
<keyword evidence="2" id="KW-0378">Hydrolase</keyword>
<dbReference type="Proteomes" id="UP000184512">
    <property type="component" value="Unassembled WGS sequence"/>
</dbReference>
<keyword evidence="2" id="KW-0547">Nucleotide-binding</keyword>
<reference evidence="2 3" key="1">
    <citation type="submission" date="2016-11" db="EMBL/GenBank/DDBJ databases">
        <authorList>
            <person name="Jaros S."/>
            <person name="Januszkiewicz K."/>
            <person name="Wedrychowicz H."/>
        </authorList>
    </citation>
    <scope>NUCLEOTIDE SEQUENCE [LARGE SCALE GENOMIC DNA]</scope>
    <source>
        <strain evidence="2 3">DSM 12906</strain>
    </source>
</reference>
<proteinExistence type="predicted"/>
<organism evidence="2 3">
    <name type="scientific">Tessaracoccus bendigoensis DSM 12906</name>
    <dbReference type="NCBI Taxonomy" id="1123357"/>
    <lineage>
        <taxon>Bacteria</taxon>
        <taxon>Bacillati</taxon>
        <taxon>Actinomycetota</taxon>
        <taxon>Actinomycetes</taxon>
        <taxon>Propionibacteriales</taxon>
        <taxon>Propionibacteriaceae</taxon>
        <taxon>Tessaracoccus</taxon>
    </lineage>
</organism>
<gene>
    <name evidence="2" type="ORF">SAMN02745244_01158</name>
</gene>
<feature type="signal peptide" evidence="1">
    <location>
        <begin position="1"/>
        <end position="20"/>
    </location>
</feature>
<evidence type="ECO:0000313" key="2">
    <source>
        <dbReference type="EMBL" id="SHI82711.1"/>
    </source>
</evidence>
<dbReference type="AlphaFoldDB" id="A0A1M6EB85"/>